<dbReference type="EMBL" id="CP010975">
    <property type="protein sequence ID" value="AKE51644.1"/>
    <property type="molecule type" value="Genomic_DNA"/>
</dbReference>
<evidence type="ECO:0000313" key="2">
    <source>
        <dbReference type="Proteomes" id="UP000034071"/>
    </source>
</evidence>
<accession>A0A0F6TQ45</accession>
<dbReference type="PATRIC" id="fig|914150.5.peg.678"/>
<dbReference type="STRING" id="914150.TQ33_0667"/>
<dbReference type="RefSeq" id="WP_046560809.1">
    <property type="nucleotide sequence ID" value="NZ_CP010975.1"/>
</dbReference>
<name>A0A0F6TQ45_9GAMM</name>
<dbReference type="Proteomes" id="UP000034071">
    <property type="component" value="Chromosome"/>
</dbReference>
<dbReference type="InterPro" id="IPR032580">
    <property type="entry name" value="SatD"/>
</dbReference>
<dbReference type="OrthoDB" id="7064118at2"/>
<sequence>MSDKTSSSEKKIPQVAVITGDIVNSQNSEQGDDWLSALKKQLSYYGESPRDWQIYRGDSFQLIVYKAEDAFGVALRLKAVIKRYKELDVRMAIGVGDLEHHADQVLQSNGEAFVNSGRKFDSLKKQTLAVKTPWQDFDKAINLFIKLALLTIDDWSETSAEVVAASLEHPQATQKEIAALLAIPQSRVSERLSRAGYDAIRDVEEYYRAAIKERI</sequence>
<dbReference type="HOGENOM" id="CLU_085936_1_0_6"/>
<protein>
    <submittedName>
        <fullName evidence="1">Uncharacterized protein</fullName>
    </submittedName>
</protein>
<proteinExistence type="predicted"/>
<keyword evidence="2" id="KW-1185">Reference proteome</keyword>
<gene>
    <name evidence="1" type="ORF">TQ33_0667</name>
</gene>
<reference evidence="1 2" key="1">
    <citation type="submission" date="2015-02" db="EMBL/GenBank/DDBJ databases">
        <title>Complete genome sequence of Kangiella geojedonensis strain YCS-5T.</title>
        <authorList>
            <person name="Kim K.M."/>
        </authorList>
    </citation>
    <scope>NUCLEOTIDE SEQUENCE [LARGE SCALE GENOMIC DNA]</scope>
    <source>
        <strain evidence="1 2">YCS-5</strain>
    </source>
</reference>
<evidence type="ECO:0000313" key="1">
    <source>
        <dbReference type="EMBL" id="AKE51644.1"/>
    </source>
</evidence>
<dbReference type="Pfam" id="PF16264">
    <property type="entry name" value="SatD"/>
    <property type="match status" value="1"/>
</dbReference>
<dbReference type="KEGG" id="kge:TQ33_0667"/>
<organism evidence="1 2">
    <name type="scientific">Kangiella geojedonensis</name>
    <dbReference type="NCBI Taxonomy" id="914150"/>
    <lineage>
        <taxon>Bacteria</taxon>
        <taxon>Pseudomonadati</taxon>
        <taxon>Pseudomonadota</taxon>
        <taxon>Gammaproteobacteria</taxon>
        <taxon>Kangiellales</taxon>
        <taxon>Kangiellaceae</taxon>
        <taxon>Kangiella</taxon>
    </lineage>
</organism>
<dbReference type="AlphaFoldDB" id="A0A0F6TQ45"/>